<evidence type="ECO:0008006" key="3">
    <source>
        <dbReference type="Google" id="ProtNLM"/>
    </source>
</evidence>
<evidence type="ECO:0000313" key="2">
    <source>
        <dbReference type="Proteomes" id="UP000076078"/>
    </source>
</evidence>
<dbReference type="InterPro" id="IPR036770">
    <property type="entry name" value="Ankyrin_rpt-contain_sf"/>
</dbReference>
<dbReference type="SUPFAM" id="SSF48403">
    <property type="entry name" value="Ankyrin repeat"/>
    <property type="match status" value="1"/>
</dbReference>
<organism evidence="1 2">
    <name type="scientific">Tieghemostelium lacteum</name>
    <name type="common">Slime mold</name>
    <name type="synonym">Dictyostelium lacteum</name>
    <dbReference type="NCBI Taxonomy" id="361077"/>
    <lineage>
        <taxon>Eukaryota</taxon>
        <taxon>Amoebozoa</taxon>
        <taxon>Evosea</taxon>
        <taxon>Eumycetozoa</taxon>
        <taxon>Dictyostelia</taxon>
        <taxon>Dictyosteliales</taxon>
        <taxon>Raperosteliaceae</taxon>
        <taxon>Tieghemostelium</taxon>
    </lineage>
</organism>
<name>A0A152A348_TIELA</name>
<dbReference type="InParanoid" id="A0A152A348"/>
<reference evidence="1 2" key="1">
    <citation type="submission" date="2015-12" db="EMBL/GenBank/DDBJ databases">
        <title>Dictyostelia acquired genes for synthesis and detection of signals that induce cell-type specialization by lateral gene transfer from prokaryotes.</title>
        <authorList>
            <person name="Gloeckner G."/>
            <person name="Schaap P."/>
        </authorList>
    </citation>
    <scope>NUCLEOTIDE SEQUENCE [LARGE SCALE GENOMIC DNA]</scope>
    <source>
        <strain evidence="1 2">TK</strain>
    </source>
</reference>
<dbReference type="EMBL" id="LODT01000013">
    <property type="protein sequence ID" value="KYR00683.1"/>
    <property type="molecule type" value="Genomic_DNA"/>
</dbReference>
<gene>
    <name evidence="1" type="ORF">DLAC_02722</name>
</gene>
<dbReference type="Gene3D" id="1.25.40.20">
    <property type="entry name" value="Ankyrin repeat-containing domain"/>
    <property type="match status" value="1"/>
</dbReference>
<dbReference type="PANTHER" id="PTHR32142:SF55">
    <property type="entry name" value="ANKYRIN REPEAT-CONTAINING PROTEIN-RELATED"/>
    <property type="match status" value="1"/>
</dbReference>
<evidence type="ECO:0000313" key="1">
    <source>
        <dbReference type="EMBL" id="KYR00683.1"/>
    </source>
</evidence>
<sequence>MSIANIGIQKKRNREFKVDKHKSYQSYKFSYILWEGSYVNVEIIDLYLEYYNDIVYAISDLIYNAEVAYFVLHLPMVNNIKEQCAYLHKCLRDLSKHKKNTKVTHIVINSKDIEDEKTKPSYTYLKKQLALENMEILESVSYLRNSTQYDHSKFTDEFYCHLETVIYSKLLEPLTISMYQDRVPRTTVSTAKSRVIQKVLEVTELDQNVNIYPLFKQVFNNKYLRSRIFKKVNKIHKQLGLESRKFSEISSMWCVNNNLWNVLKCKLKYENGFYMTPNAMTTFLRKNRDLELMKLLMEYLLMDSESEYPKTSPYLSEQCAIAGSVEIIEYIRELGYDLSIQTLYHSIHYGHLDLVKFILEKTTIRSILDGSPSLRKKSISLANQYGYKPILHLLKNLTQKQSKSNNTEVEVNANNANIINTTTAETNSVDDHVDDDDGITASKYKSWFNKLFK</sequence>
<dbReference type="PANTHER" id="PTHR32142">
    <property type="entry name" value="B BOX-TYPE DOMAIN-CONTAINING PROTEIN-RELATED"/>
    <property type="match status" value="1"/>
</dbReference>
<comment type="caution">
    <text evidence="1">The sequence shown here is derived from an EMBL/GenBank/DDBJ whole genome shotgun (WGS) entry which is preliminary data.</text>
</comment>
<dbReference type="Proteomes" id="UP000076078">
    <property type="component" value="Unassembled WGS sequence"/>
</dbReference>
<proteinExistence type="predicted"/>
<keyword evidence="2" id="KW-1185">Reference proteome</keyword>
<accession>A0A152A348</accession>
<protein>
    <recommendedName>
        <fullName evidence="3">Ankyrin repeat-containing protein</fullName>
    </recommendedName>
</protein>
<dbReference type="AlphaFoldDB" id="A0A152A348"/>